<evidence type="ECO:0000256" key="4">
    <source>
        <dbReference type="SAM" id="MobiDB-lite"/>
    </source>
</evidence>
<evidence type="ECO:0000256" key="3">
    <source>
        <dbReference type="ARBA" id="ARBA00022840"/>
    </source>
</evidence>
<name>A0A3M2JB56_9CELL</name>
<dbReference type="PROSITE" id="PS50893">
    <property type="entry name" value="ABC_TRANSPORTER_2"/>
    <property type="match status" value="1"/>
</dbReference>
<evidence type="ECO:0000256" key="1">
    <source>
        <dbReference type="ARBA" id="ARBA00022448"/>
    </source>
</evidence>
<sequence>MIEAHHLHHAYGRRPVLRGVDLRAGQGEVVGLVGPNGSGKSTLVRALYGAITPDRGSVVLDGVPLGALRRREVARRVAVVVQDAAQELPLSVADVVELGTLPHRRPGRARDDRVVAQALRRVGVDHLADRMVGALSGGERQRVLVARALAQQTSHLLLDEPTNHLDIRYQHEVLALVRDLGLTTVVVLHDLNLAARYCDRLVLLREGRVHAAGPVADVLAVVPDVYGLRAQRVDADDGTRQLLFRRGDARTEPHGAAPGSTEGPG</sequence>
<dbReference type="PANTHER" id="PTHR42794:SF2">
    <property type="entry name" value="ABC TRANSPORTER ATP-BINDING PROTEIN"/>
    <property type="match status" value="1"/>
</dbReference>
<dbReference type="OrthoDB" id="5296765at2"/>
<reference evidence="6 7" key="1">
    <citation type="submission" date="2018-10" db="EMBL/GenBank/DDBJ databases">
        <title>Isolation, diversity and antifungal activity of actinobacteria from wheat.</title>
        <authorList>
            <person name="Han C."/>
        </authorList>
    </citation>
    <scope>NUCLEOTIDE SEQUENCE [LARGE SCALE GENOMIC DNA]</scope>
    <source>
        <strain evidence="6 7">NEAU-YY56</strain>
    </source>
</reference>
<dbReference type="InterPro" id="IPR017871">
    <property type="entry name" value="ABC_transporter-like_CS"/>
</dbReference>
<dbReference type="AlphaFoldDB" id="A0A3M2JB56"/>
<dbReference type="Pfam" id="PF00005">
    <property type="entry name" value="ABC_tran"/>
    <property type="match status" value="1"/>
</dbReference>
<dbReference type="InterPro" id="IPR027417">
    <property type="entry name" value="P-loop_NTPase"/>
</dbReference>
<dbReference type="CDD" id="cd03214">
    <property type="entry name" value="ABC_Iron-Siderophores_B12_Hemin"/>
    <property type="match status" value="1"/>
</dbReference>
<dbReference type="EMBL" id="RFFI01000052">
    <property type="protein sequence ID" value="RMI09331.1"/>
    <property type="molecule type" value="Genomic_DNA"/>
</dbReference>
<accession>A0A3M2JB56</accession>
<evidence type="ECO:0000259" key="5">
    <source>
        <dbReference type="PROSITE" id="PS50893"/>
    </source>
</evidence>
<dbReference type="PANTHER" id="PTHR42794">
    <property type="entry name" value="HEMIN IMPORT ATP-BINDING PROTEIN HMUV"/>
    <property type="match status" value="1"/>
</dbReference>
<organism evidence="6 7">
    <name type="scientific">Cellulomonas triticagri</name>
    <dbReference type="NCBI Taxonomy" id="2483352"/>
    <lineage>
        <taxon>Bacteria</taxon>
        <taxon>Bacillati</taxon>
        <taxon>Actinomycetota</taxon>
        <taxon>Actinomycetes</taxon>
        <taxon>Micrococcales</taxon>
        <taxon>Cellulomonadaceae</taxon>
        <taxon>Cellulomonas</taxon>
    </lineage>
</organism>
<dbReference type="SMART" id="SM00382">
    <property type="entry name" value="AAA"/>
    <property type="match status" value="1"/>
</dbReference>
<evidence type="ECO:0000313" key="6">
    <source>
        <dbReference type="EMBL" id="RMI09331.1"/>
    </source>
</evidence>
<comment type="caution">
    <text evidence="6">The sequence shown here is derived from an EMBL/GenBank/DDBJ whole genome shotgun (WGS) entry which is preliminary data.</text>
</comment>
<keyword evidence="7" id="KW-1185">Reference proteome</keyword>
<protein>
    <submittedName>
        <fullName evidence="6">ABC transporter ATP-binding protein</fullName>
    </submittedName>
</protein>
<dbReference type="Gene3D" id="3.40.50.300">
    <property type="entry name" value="P-loop containing nucleotide triphosphate hydrolases"/>
    <property type="match status" value="1"/>
</dbReference>
<dbReference type="SUPFAM" id="SSF52540">
    <property type="entry name" value="P-loop containing nucleoside triphosphate hydrolases"/>
    <property type="match status" value="1"/>
</dbReference>
<keyword evidence="2" id="KW-0547">Nucleotide-binding</keyword>
<gene>
    <name evidence="6" type="ORF">EBM89_10730</name>
</gene>
<dbReference type="InterPro" id="IPR003439">
    <property type="entry name" value="ABC_transporter-like_ATP-bd"/>
</dbReference>
<dbReference type="GO" id="GO:0016887">
    <property type="term" value="F:ATP hydrolysis activity"/>
    <property type="evidence" value="ECO:0007669"/>
    <property type="project" value="InterPro"/>
</dbReference>
<dbReference type="FunFam" id="3.40.50.300:FF:000134">
    <property type="entry name" value="Iron-enterobactin ABC transporter ATP-binding protein"/>
    <property type="match status" value="1"/>
</dbReference>
<dbReference type="GO" id="GO:0005524">
    <property type="term" value="F:ATP binding"/>
    <property type="evidence" value="ECO:0007669"/>
    <property type="project" value="UniProtKB-KW"/>
</dbReference>
<keyword evidence="3 6" id="KW-0067">ATP-binding</keyword>
<keyword evidence="1" id="KW-0813">Transport</keyword>
<feature type="domain" description="ABC transporter" evidence="5">
    <location>
        <begin position="2"/>
        <end position="231"/>
    </location>
</feature>
<evidence type="ECO:0000313" key="7">
    <source>
        <dbReference type="Proteomes" id="UP000269289"/>
    </source>
</evidence>
<dbReference type="PROSITE" id="PS00211">
    <property type="entry name" value="ABC_TRANSPORTER_1"/>
    <property type="match status" value="1"/>
</dbReference>
<dbReference type="InterPro" id="IPR003593">
    <property type="entry name" value="AAA+_ATPase"/>
</dbReference>
<dbReference type="RefSeq" id="WP_122149427.1">
    <property type="nucleotide sequence ID" value="NZ_RFFI01000052.1"/>
</dbReference>
<proteinExistence type="predicted"/>
<feature type="region of interest" description="Disordered" evidence="4">
    <location>
        <begin position="245"/>
        <end position="265"/>
    </location>
</feature>
<dbReference type="Proteomes" id="UP000269289">
    <property type="component" value="Unassembled WGS sequence"/>
</dbReference>
<evidence type="ECO:0000256" key="2">
    <source>
        <dbReference type="ARBA" id="ARBA00022741"/>
    </source>
</evidence>